<proteinExistence type="predicted"/>
<accession>A0A453I6H4</accession>
<reference evidence="2" key="2">
    <citation type="journal article" date="2017" name="Nat. Plants">
        <title>The Aegilops tauschii genome reveals multiple impacts of transposons.</title>
        <authorList>
            <person name="Zhao G."/>
            <person name="Zou C."/>
            <person name="Li K."/>
            <person name="Wang K."/>
            <person name="Li T."/>
            <person name="Gao L."/>
            <person name="Zhang X."/>
            <person name="Wang H."/>
            <person name="Yang Z."/>
            <person name="Liu X."/>
            <person name="Jiang W."/>
            <person name="Mao L."/>
            <person name="Kong X."/>
            <person name="Jiao Y."/>
            <person name="Jia J."/>
        </authorList>
    </citation>
    <scope>NUCLEOTIDE SEQUENCE [LARGE SCALE GENOMIC DNA]</scope>
    <source>
        <strain evidence="2">cv. AL8/78</strain>
    </source>
</reference>
<reference evidence="2" key="1">
    <citation type="journal article" date="2014" name="Science">
        <title>Ancient hybridizations among the ancestral genomes of bread wheat.</title>
        <authorList>
            <consortium name="International Wheat Genome Sequencing Consortium,"/>
            <person name="Marcussen T."/>
            <person name="Sandve S.R."/>
            <person name="Heier L."/>
            <person name="Spannagl M."/>
            <person name="Pfeifer M."/>
            <person name="Jakobsen K.S."/>
            <person name="Wulff B.B."/>
            <person name="Steuernagel B."/>
            <person name="Mayer K.F."/>
            <person name="Olsen O.A."/>
        </authorList>
    </citation>
    <scope>NUCLEOTIDE SEQUENCE [LARGE SCALE GENOMIC DNA]</scope>
    <source>
        <strain evidence="2">cv. AL8/78</strain>
    </source>
</reference>
<keyword evidence="2" id="KW-1185">Reference proteome</keyword>
<protein>
    <submittedName>
        <fullName evidence="1">Uncharacterized protein</fullName>
    </submittedName>
</protein>
<evidence type="ECO:0000313" key="1">
    <source>
        <dbReference type="EnsemblPlants" id="AET4Gv20461100.4"/>
    </source>
</evidence>
<dbReference type="Proteomes" id="UP000015105">
    <property type="component" value="Chromosome 4D"/>
</dbReference>
<reference evidence="1" key="3">
    <citation type="journal article" date="2017" name="Nature">
        <title>Genome sequence of the progenitor of the wheat D genome Aegilops tauschii.</title>
        <authorList>
            <person name="Luo M.C."/>
            <person name="Gu Y.Q."/>
            <person name="Puiu D."/>
            <person name="Wang H."/>
            <person name="Twardziok S.O."/>
            <person name="Deal K.R."/>
            <person name="Huo N."/>
            <person name="Zhu T."/>
            <person name="Wang L."/>
            <person name="Wang Y."/>
            <person name="McGuire P.E."/>
            <person name="Liu S."/>
            <person name="Long H."/>
            <person name="Ramasamy R.K."/>
            <person name="Rodriguez J.C."/>
            <person name="Van S.L."/>
            <person name="Yuan L."/>
            <person name="Wang Z."/>
            <person name="Xia Z."/>
            <person name="Xiao L."/>
            <person name="Anderson O.D."/>
            <person name="Ouyang S."/>
            <person name="Liang Y."/>
            <person name="Zimin A.V."/>
            <person name="Pertea G."/>
            <person name="Qi P."/>
            <person name="Bennetzen J.L."/>
            <person name="Dai X."/>
            <person name="Dawson M.W."/>
            <person name="Muller H.G."/>
            <person name="Kugler K."/>
            <person name="Rivarola-Duarte L."/>
            <person name="Spannagl M."/>
            <person name="Mayer K.F.X."/>
            <person name="Lu F.H."/>
            <person name="Bevan M.W."/>
            <person name="Leroy P."/>
            <person name="Li P."/>
            <person name="You F.M."/>
            <person name="Sun Q."/>
            <person name="Liu Z."/>
            <person name="Lyons E."/>
            <person name="Wicker T."/>
            <person name="Salzberg S.L."/>
            <person name="Devos K.M."/>
            <person name="Dvorak J."/>
        </authorList>
    </citation>
    <scope>NUCLEOTIDE SEQUENCE [LARGE SCALE GENOMIC DNA]</scope>
    <source>
        <strain evidence="1">cv. AL8/78</strain>
    </source>
</reference>
<reference evidence="1" key="4">
    <citation type="submission" date="2019-03" db="UniProtKB">
        <authorList>
            <consortium name="EnsemblPlants"/>
        </authorList>
    </citation>
    <scope>IDENTIFICATION</scope>
</reference>
<sequence length="82" mass="9607">RYIYVVTELQKYTQFWNVNYHGFIDCLSSIECILRLIDGANVTVFVRDTPAKGTRQKPSLSSRLYSMDQTCSWVCSRYHTMT</sequence>
<dbReference type="EnsemblPlants" id="AET4Gv20461100.4">
    <property type="protein sequence ID" value="AET4Gv20461100.4"/>
    <property type="gene ID" value="AET4Gv20461100"/>
</dbReference>
<evidence type="ECO:0000313" key="2">
    <source>
        <dbReference type="Proteomes" id="UP000015105"/>
    </source>
</evidence>
<dbReference type="AlphaFoldDB" id="A0A453I6H4"/>
<dbReference type="Gramene" id="AET4Gv20461100.4">
    <property type="protein sequence ID" value="AET4Gv20461100.4"/>
    <property type="gene ID" value="AET4Gv20461100"/>
</dbReference>
<reference evidence="1" key="5">
    <citation type="journal article" date="2021" name="G3 (Bethesda)">
        <title>Aegilops tauschii genome assembly Aet v5.0 features greater sequence contiguity and improved annotation.</title>
        <authorList>
            <person name="Wang L."/>
            <person name="Zhu T."/>
            <person name="Rodriguez J.C."/>
            <person name="Deal K.R."/>
            <person name="Dubcovsky J."/>
            <person name="McGuire P.E."/>
            <person name="Lux T."/>
            <person name="Spannagl M."/>
            <person name="Mayer K.F.X."/>
            <person name="Baldrich P."/>
            <person name="Meyers B.C."/>
            <person name="Huo N."/>
            <person name="Gu Y.Q."/>
            <person name="Zhou H."/>
            <person name="Devos K.M."/>
            <person name="Bennetzen J.L."/>
            <person name="Unver T."/>
            <person name="Budak H."/>
            <person name="Gulick P.J."/>
            <person name="Galiba G."/>
            <person name="Kalapos B."/>
            <person name="Nelson D.R."/>
            <person name="Li P."/>
            <person name="You F.M."/>
            <person name="Luo M.C."/>
            <person name="Dvorak J."/>
        </authorList>
    </citation>
    <scope>NUCLEOTIDE SEQUENCE [LARGE SCALE GENOMIC DNA]</scope>
    <source>
        <strain evidence="1">cv. AL8/78</strain>
    </source>
</reference>
<organism evidence="1 2">
    <name type="scientific">Aegilops tauschii subsp. strangulata</name>
    <name type="common">Goatgrass</name>
    <dbReference type="NCBI Taxonomy" id="200361"/>
    <lineage>
        <taxon>Eukaryota</taxon>
        <taxon>Viridiplantae</taxon>
        <taxon>Streptophyta</taxon>
        <taxon>Embryophyta</taxon>
        <taxon>Tracheophyta</taxon>
        <taxon>Spermatophyta</taxon>
        <taxon>Magnoliopsida</taxon>
        <taxon>Liliopsida</taxon>
        <taxon>Poales</taxon>
        <taxon>Poaceae</taxon>
        <taxon>BOP clade</taxon>
        <taxon>Pooideae</taxon>
        <taxon>Triticodae</taxon>
        <taxon>Triticeae</taxon>
        <taxon>Triticinae</taxon>
        <taxon>Aegilops</taxon>
    </lineage>
</organism>
<name>A0A453I6H4_AEGTS</name>